<organism evidence="1 2">
    <name type="scientific">Helicobacter mustelae (strain ATCC 43772 / CCUG 25715 / CIP 103759 / LMG 18044 / NCTC 12198 / R85-136P)</name>
    <name type="common">Campylobacter mustelae</name>
    <dbReference type="NCBI Taxonomy" id="679897"/>
    <lineage>
        <taxon>Bacteria</taxon>
        <taxon>Pseudomonadati</taxon>
        <taxon>Campylobacterota</taxon>
        <taxon>Epsilonproteobacteria</taxon>
        <taxon>Campylobacterales</taxon>
        <taxon>Helicobacteraceae</taxon>
        <taxon>Helicobacter</taxon>
    </lineage>
</organism>
<dbReference type="EMBL" id="FN555004">
    <property type="protein sequence ID" value="CBG39273.1"/>
    <property type="molecule type" value="Genomic_DNA"/>
</dbReference>
<dbReference type="AlphaFoldDB" id="D3UFK2"/>
<protein>
    <submittedName>
        <fullName evidence="1">Putative secreted protein</fullName>
    </submittedName>
</protein>
<sequence length="253" mass="29150">MLKFAKILFFIGIFTDMASAFRCHSDRCTDFRLGLGSYYGNFQTHYGNLNNVGGLFSISSETYRKYFHIGINGTVTYNYQTNKNFNAQSFIYFISPYIGINTGSLKTPFLIGLVIPIGYYSFGIGSPQRELNVSVFFGGRIYQRIPLSEIHHLEYDLSYSIAPWVRHAFAGFNKLVKNANVHRVEFSFGYIHRRDIVNVYAQEDRLKRPDFYAKVKGIYYRQNELHLTPSLNYPSGNNFAVMLEMGVSLDTTW</sequence>
<dbReference type="HOGENOM" id="CLU_996662_0_0_7"/>
<dbReference type="RefSeq" id="WP_013022373.1">
    <property type="nucleotide sequence ID" value="NC_013949.1"/>
</dbReference>
<dbReference type="Proteomes" id="UP000001522">
    <property type="component" value="Chromosome"/>
</dbReference>
<proteinExistence type="predicted"/>
<gene>
    <name evidence="1" type="ordered locus">HMU00070</name>
</gene>
<keyword evidence="2" id="KW-1185">Reference proteome</keyword>
<accession>D3UFK2</accession>
<dbReference type="KEGG" id="hms:HMU00070"/>
<name>D3UFK2_HELM1</name>
<evidence type="ECO:0000313" key="1">
    <source>
        <dbReference type="EMBL" id="CBG39273.1"/>
    </source>
</evidence>
<reference evidence="1 2" key="1">
    <citation type="journal article" date="2010" name="BMC Genomics">
        <title>Comparative genomics and proteomics of Helicobacter mustelae, an ulcerogenic and carcinogenic gastric pathogen.</title>
        <authorList>
            <person name="O'Toole P.W."/>
            <person name="Snelling W.J."/>
            <person name="Canchaya C."/>
            <person name="Forde B.M."/>
            <person name="Hardie K.R."/>
            <person name="Josenhans C."/>
            <person name="Graham R.L.J."/>
            <person name="McMullan G."/>
            <person name="Parkhill J."/>
            <person name="Belda E."/>
            <person name="Bentley S.D."/>
        </authorList>
    </citation>
    <scope>NUCLEOTIDE SEQUENCE [LARGE SCALE GENOMIC DNA]</scope>
    <source>
        <strain evidence="2">ATCC 43772 / LMG 18044 / NCTC 12198 / 12198</strain>
    </source>
</reference>
<evidence type="ECO:0000313" key="2">
    <source>
        <dbReference type="Proteomes" id="UP000001522"/>
    </source>
</evidence>